<keyword evidence="1" id="KW-0805">Transcription regulation</keyword>
<dbReference type="InterPro" id="IPR036390">
    <property type="entry name" value="WH_DNA-bd_sf"/>
</dbReference>
<protein>
    <submittedName>
        <fullName evidence="5">GntR family transcriptional regulator</fullName>
    </submittedName>
</protein>
<organism evidence="5 6">
    <name type="scientific">Acidiphilium iwatense</name>
    <dbReference type="NCBI Taxonomy" id="768198"/>
    <lineage>
        <taxon>Bacteria</taxon>
        <taxon>Pseudomonadati</taxon>
        <taxon>Pseudomonadota</taxon>
        <taxon>Alphaproteobacteria</taxon>
        <taxon>Acetobacterales</taxon>
        <taxon>Acidocellaceae</taxon>
        <taxon>Acidiphilium</taxon>
    </lineage>
</organism>
<evidence type="ECO:0000313" key="5">
    <source>
        <dbReference type="EMBL" id="MCF3948311.1"/>
    </source>
</evidence>
<dbReference type="Proteomes" id="UP001521209">
    <property type="component" value="Unassembled WGS sequence"/>
</dbReference>
<gene>
    <name evidence="5" type="ORF">L2A60_16680</name>
</gene>
<accession>A0ABS9E305</accession>
<dbReference type="CDD" id="cd07377">
    <property type="entry name" value="WHTH_GntR"/>
    <property type="match status" value="1"/>
</dbReference>
<evidence type="ECO:0000256" key="2">
    <source>
        <dbReference type="ARBA" id="ARBA00023125"/>
    </source>
</evidence>
<dbReference type="Gene3D" id="1.10.10.10">
    <property type="entry name" value="Winged helix-like DNA-binding domain superfamily/Winged helix DNA-binding domain"/>
    <property type="match status" value="1"/>
</dbReference>
<evidence type="ECO:0000313" key="6">
    <source>
        <dbReference type="Proteomes" id="UP001521209"/>
    </source>
</evidence>
<keyword evidence="6" id="KW-1185">Reference proteome</keyword>
<dbReference type="Pfam" id="PF07702">
    <property type="entry name" value="UTRA"/>
    <property type="match status" value="1"/>
</dbReference>
<dbReference type="SMART" id="SM00345">
    <property type="entry name" value="HTH_GNTR"/>
    <property type="match status" value="1"/>
</dbReference>
<keyword evidence="3" id="KW-0804">Transcription</keyword>
<dbReference type="InterPro" id="IPR050679">
    <property type="entry name" value="Bact_HTH_transcr_reg"/>
</dbReference>
<sequence>MDNETSNRAGTEFQPLYAQVKALITRRIGSGEWKPGALIPNEFQLAAEFNVSQGTVRKALMALEAERLIVRRQGRGTYVARHTREHALFHFFRIVGLDDQRLEPSSRTLSQKSVGATRDLAKRLEIQRGTALHCITRIRTLKSVPAIFERIYVPAPLMPDLAVEPGTEMIDEMYVIYQERYGITIAHASERIAAVAATAEDARFLAIPEATPLLEITRVARDVGKVAVELRISRYRTDLFRYAAELN</sequence>
<dbReference type="InterPro" id="IPR036388">
    <property type="entry name" value="WH-like_DNA-bd_sf"/>
</dbReference>
<reference evidence="5 6" key="1">
    <citation type="submission" date="2022-01" db="EMBL/GenBank/DDBJ databases">
        <authorList>
            <person name="Won M."/>
            <person name="Kim S.-J."/>
            <person name="Kwon S.-W."/>
        </authorList>
    </citation>
    <scope>NUCLEOTIDE SEQUENCE [LARGE SCALE GENOMIC DNA]</scope>
    <source>
        <strain evidence="5 6">KCTC 23505</strain>
    </source>
</reference>
<evidence type="ECO:0000256" key="3">
    <source>
        <dbReference type="ARBA" id="ARBA00023163"/>
    </source>
</evidence>
<dbReference type="Gene3D" id="3.40.1410.10">
    <property type="entry name" value="Chorismate lyase-like"/>
    <property type="match status" value="1"/>
</dbReference>
<dbReference type="SUPFAM" id="SSF46785">
    <property type="entry name" value="Winged helix' DNA-binding domain"/>
    <property type="match status" value="1"/>
</dbReference>
<feature type="domain" description="HTH gntR-type" evidence="4">
    <location>
        <begin position="14"/>
        <end position="82"/>
    </location>
</feature>
<dbReference type="PANTHER" id="PTHR44846:SF1">
    <property type="entry name" value="MANNOSYL-D-GLYCERATE TRANSPORT_METABOLISM SYSTEM REPRESSOR MNGR-RELATED"/>
    <property type="match status" value="1"/>
</dbReference>
<dbReference type="SMART" id="SM00866">
    <property type="entry name" value="UTRA"/>
    <property type="match status" value="1"/>
</dbReference>
<dbReference type="PROSITE" id="PS50949">
    <property type="entry name" value="HTH_GNTR"/>
    <property type="match status" value="1"/>
</dbReference>
<dbReference type="Pfam" id="PF00392">
    <property type="entry name" value="GntR"/>
    <property type="match status" value="1"/>
</dbReference>
<dbReference type="SUPFAM" id="SSF64288">
    <property type="entry name" value="Chorismate lyase-like"/>
    <property type="match status" value="1"/>
</dbReference>
<proteinExistence type="predicted"/>
<name>A0ABS9E305_9PROT</name>
<evidence type="ECO:0000259" key="4">
    <source>
        <dbReference type="PROSITE" id="PS50949"/>
    </source>
</evidence>
<dbReference type="PRINTS" id="PR00035">
    <property type="entry name" value="HTHGNTR"/>
</dbReference>
<dbReference type="InterPro" id="IPR000524">
    <property type="entry name" value="Tscrpt_reg_HTH_GntR"/>
</dbReference>
<comment type="caution">
    <text evidence="5">The sequence shown here is derived from an EMBL/GenBank/DDBJ whole genome shotgun (WGS) entry which is preliminary data.</text>
</comment>
<dbReference type="PANTHER" id="PTHR44846">
    <property type="entry name" value="MANNOSYL-D-GLYCERATE TRANSPORT/METABOLISM SYSTEM REPRESSOR MNGR-RELATED"/>
    <property type="match status" value="1"/>
</dbReference>
<evidence type="ECO:0000256" key="1">
    <source>
        <dbReference type="ARBA" id="ARBA00023015"/>
    </source>
</evidence>
<dbReference type="RefSeq" id="WP_235705597.1">
    <property type="nucleotide sequence ID" value="NZ_JAKGBZ010000046.1"/>
</dbReference>
<dbReference type="InterPro" id="IPR011663">
    <property type="entry name" value="UTRA"/>
</dbReference>
<dbReference type="InterPro" id="IPR028978">
    <property type="entry name" value="Chorismate_lyase_/UTRA_dom_sf"/>
</dbReference>
<dbReference type="EMBL" id="JAKGBZ010000046">
    <property type="protein sequence ID" value="MCF3948311.1"/>
    <property type="molecule type" value="Genomic_DNA"/>
</dbReference>
<keyword evidence="2" id="KW-0238">DNA-binding</keyword>